<dbReference type="GO" id="GO:0043565">
    <property type="term" value="F:sequence-specific DNA binding"/>
    <property type="evidence" value="ECO:0007669"/>
    <property type="project" value="InterPro"/>
</dbReference>
<name>A0A9D2PDG9_9FIRM</name>
<dbReference type="Pfam" id="PF12833">
    <property type="entry name" value="HTH_18"/>
    <property type="match status" value="1"/>
</dbReference>
<proteinExistence type="predicted"/>
<evidence type="ECO:0000259" key="4">
    <source>
        <dbReference type="PROSITE" id="PS01124"/>
    </source>
</evidence>
<dbReference type="GO" id="GO:0003700">
    <property type="term" value="F:DNA-binding transcription factor activity"/>
    <property type="evidence" value="ECO:0007669"/>
    <property type="project" value="InterPro"/>
</dbReference>
<sequence length="299" mass="34759">MCGKDIIVDKNLQESIQYRKGELPVMRRRNFMDSFQKGEMTCHWHPEFQFGLLLKGELEYSFFKDPVSRIRKVIKAGDGFFVNSKVLHGYRQLVAGTEIFTFGMPPGFFVSPSFGRLYQKMILPVLQSRVSGFVFSHEKREEAVLLNLFQKFQALCPQDIDYELHSVELICRIWEKLFCTFARRKEISFGQSQNSLQAVRVREMAEFIWNNYQKPITVNQIAKAGGVSRRECFRCFRAVINQTPVEYLNQYRLSMAAHLLTSGNQPLAAVSEACGFESISYFTKLFKKRYGLLPSQFRE</sequence>
<dbReference type="SMART" id="SM00342">
    <property type="entry name" value="HTH_ARAC"/>
    <property type="match status" value="1"/>
</dbReference>
<dbReference type="InterPro" id="IPR014710">
    <property type="entry name" value="RmlC-like_jellyroll"/>
</dbReference>
<evidence type="ECO:0000256" key="2">
    <source>
        <dbReference type="ARBA" id="ARBA00023125"/>
    </source>
</evidence>
<dbReference type="InterPro" id="IPR018062">
    <property type="entry name" value="HTH_AraC-typ_CS"/>
</dbReference>
<dbReference type="Proteomes" id="UP000823883">
    <property type="component" value="Unassembled WGS sequence"/>
</dbReference>
<evidence type="ECO:0000256" key="3">
    <source>
        <dbReference type="ARBA" id="ARBA00023163"/>
    </source>
</evidence>
<feature type="domain" description="HTH araC/xylS-type" evidence="4">
    <location>
        <begin position="202"/>
        <end position="299"/>
    </location>
</feature>
<gene>
    <name evidence="5" type="ORF">IAA04_05455</name>
</gene>
<keyword evidence="3" id="KW-0804">Transcription</keyword>
<dbReference type="SUPFAM" id="SSF46689">
    <property type="entry name" value="Homeodomain-like"/>
    <property type="match status" value="2"/>
</dbReference>
<dbReference type="PROSITE" id="PS01124">
    <property type="entry name" value="HTH_ARAC_FAMILY_2"/>
    <property type="match status" value="1"/>
</dbReference>
<dbReference type="AlphaFoldDB" id="A0A9D2PDG9"/>
<dbReference type="PANTHER" id="PTHR43280:SF28">
    <property type="entry name" value="HTH-TYPE TRANSCRIPTIONAL ACTIVATOR RHAS"/>
    <property type="match status" value="1"/>
</dbReference>
<organism evidence="5 6">
    <name type="scientific">Candidatus Lachnoclostridium pullistercoris</name>
    <dbReference type="NCBI Taxonomy" id="2838632"/>
    <lineage>
        <taxon>Bacteria</taxon>
        <taxon>Bacillati</taxon>
        <taxon>Bacillota</taxon>
        <taxon>Clostridia</taxon>
        <taxon>Lachnospirales</taxon>
        <taxon>Lachnospiraceae</taxon>
    </lineage>
</organism>
<protein>
    <submittedName>
        <fullName evidence="5">AraC family transcriptional regulator</fullName>
    </submittedName>
</protein>
<keyword evidence="2" id="KW-0238">DNA-binding</keyword>
<comment type="caution">
    <text evidence="5">The sequence shown here is derived from an EMBL/GenBank/DDBJ whole genome shotgun (WGS) entry which is preliminary data.</text>
</comment>
<dbReference type="SUPFAM" id="SSF51182">
    <property type="entry name" value="RmlC-like cupins"/>
    <property type="match status" value="1"/>
</dbReference>
<dbReference type="PRINTS" id="PR00032">
    <property type="entry name" value="HTHARAC"/>
</dbReference>
<dbReference type="InterPro" id="IPR018060">
    <property type="entry name" value="HTH_AraC"/>
</dbReference>
<dbReference type="InterPro" id="IPR020449">
    <property type="entry name" value="Tscrpt_reg_AraC-type_HTH"/>
</dbReference>
<dbReference type="Gene3D" id="1.10.10.60">
    <property type="entry name" value="Homeodomain-like"/>
    <property type="match status" value="2"/>
</dbReference>
<evidence type="ECO:0000313" key="5">
    <source>
        <dbReference type="EMBL" id="HJC47480.1"/>
    </source>
</evidence>
<dbReference type="PROSITE" id="PS00041">
    <property type="entry name" value="HTH_ARAC_FAMILY_1"/>
    <property type="match status" value="1"/>
</dbReference>
<accession>A0A9D2PDG9</accession>
<dbReference type="InterPro" id="IPR009057">
    <property type="entry name" value="Homeodomain-like_sf"/>
</dbReference>
<dbReference type="Gene3D" id="2.60.120.10">
    <property type="entry name" value="Jelly Rolls"/>
    <property type="match status" value="1"/>
</dbReference>
<dbReference type="EMBL" id="DWWL01000036">
    <property type="protein sequence ID" value="HJC47480.1"/>
    <property type="molecule type" value="Genomic_DNA"/>
</dbReference>
<reference evidence="5" key="1">
    <citation type="journal article" date="2021" name="PeerJ">
        <title>Extensive microbial diversity within the chicken gut microbiome revealed by metagenomics and culture.</title>
        <authorList>
            <person name="Gilroy R."/>
            <person name="Ravi A."/>
            <person name="Getino M."/>
            <person name="Pursley I."/>
            <person name="Horton D.L."/>
            <person name="Alikhan N.F."/>
            <person name="Baker D."/>
            <person name="Gharbi K."/>
            <person name="Hall N."/>
            <person name="Watson M."/>
            <person name="Adriaenssens E.M."/>
            <person name="Foster-Nyarko E."/>
            <person name="Jarju S."/>
            <person name="Secka A."/>
            <person name="Antonio M."/>
            <person name="Oren A."/>
            <person name="Chaudhuri R.R."/>
            <person name="La Ragione R."/>
            <person name="Hildebrand F."/>
            <person name="Pallen M.J."/>
        </authorList>
    </citation>
    <scope>NUCLEOTIDE SEQUENCE</scope>
    <source>
        <strain evidence="5">CHK183-5548</strain>
    </source>
</reference>
<evidence type="ECO:0000256" key="1">
    <source>
        <dbReference type="ARBA" id="ARBA00023015"/>
    </source>
</evidence>
<evidence type="ECO:0000313" key="6">
    <source>
        <dbReference type="Proteomes" id="UP000823883"/>
    </source>
</evidence>
<dbReference type="InterPro" id="IPR011051">
    <property type="entry name" value="RmlC_Cupin_sf"/>
</dbReference>
<keyword evidence="1" id="KW-0805">Transcription regulation</keyword>
<dbReference type="PANTHER" id="PTHR43280">
    <property type="entry name" value="ARAC-FAMILY TRANSCRIPTIONAL REGULATOR"/>
    <property type="match status" value="1"/>
</dbReference>
<reference evidence="5" key="2">
    <citation type="submission" date="2021-04" db="EMBL/GenBank/DDBJ databases">
        <authorList>
            <person name="Gilroy R."/>
        </authorList>
    </citation>
    <scope>NUCLEOTIDE SEQUENCE</scope>
    <source>
        <strain evidence="5">CHK183-5548</strain>
    </source>
</reference>